<dbReference type="Pfam" id="PF13231">
    <property type="entry name" value="PMT_2"/>
    <property type="match status" value="1"/>
</dbReference>
<keyword evidence="7 8" id="KW-0472">Membrane</keyword>
<evidence type="ECO:0000256" key="4">
    <source>
        <dbReference type="ARBA" id="ARBA00022679"/>
    </source>
</evidence>
<feature type="transmembrane region" description="Helical" evidence="8">
    <location>
        <begin position="184"/>
        <end position="212"/>
    </location>
</feature>
<dbReference type="Proteomes" id="UP000777265">
    <property type="component" value="Unassembled WGS sequence"/>
</dbReference>
<keyword evidence="3" id="KW-0328">Glycosyltransferase</keyword>
<feature type="transmembrane region" description="Helical" evidence="8">
    <location>
        <begin position="101"/>
        <end position="122"/>
    </location>
</feature>
<feature type="transmembrane region" description="Helical" evidence="8">
    <location>
        <begin position="152"/>
        <end position="172"/>
    </location>
</feature>
<evidence type="ECO:0000256" key="3">
    <source>
        <dbReference type="ARBA" id="ARBA00022676"/>
    </source>
</evidence>
<evidence type="ECO:0000256" key="6">
    <source>
        <dbReference type="ARBA" id="ARBA00022989"/>
    </source>
</evidence>
<protein>
    <submittedName>
        <fullName evidence="10">Glycosyltransferase family 39 protein</fullName>
    </submittedName>
</protein>
<feature type="transmembrane region" description="Helical" evidence="8">
    <location>
        <begin position="320"/>
        <end position="338"/>
    </location>
</feature>
<evidence type="ECO:0000256" key="1">
    <source>
        <dbReference type="ARBA" id="ARBA00004651"/>
    </source>
</evidence>
<dbReference type="InterPro" id="IPR038731">
    <property type="entry name" value="RgtA/B/C-like"/>
</dbReference>
<dbReference type="EMBL" id="JAAYEE010000070">
    <property type="protein sequence ID" value="NLW34624.1"/>
    <property type="molecule type" value="Genomic_DNA"/>
</dbReference>
<name>A0A971S0I1_9BACT</name>
<dbReference type="GO" id="GO:0010041">
    <property type="term" value="P:response to iron(III) ion"/>
    <property type="evidence" value="ECO:0007669"/>
    <property type="project" value="TreeGrafter"/>
</dbReference>
<keyword evidence="2" id="KW-1003">Cell membrane</keyword>
<dbReference type="PANTHER" id="PTHR33908:SF3">
    <property type="entry name" value="UNDECAPRENYL PHOSPHATE-ALPHA-4-AMINO-4-DEOXY-L-ARABINOSE ARABINOSYL TRANSFERASE"/>
    <property type="match status" value="1"/>
</dbReference>
<organism evidence="10 11">
    <name type="scientific">Syntrophorhabdus aromaticivorans</name>
    <dbReference type="NCBI Taxonomy" id="328301"/>
    <lineage>
        <taxon>Bacteria</taxon>
        <taxon>Pseudomonadati</taxon>
        <taxon>Thermodesulfobacteriota</taxon>
        <taxon>Syntrophorhabdia</taxon>
        <taxon>Syntrophorhabdales</taxon>
        <taxon>Syntrophorhabdaceae</taxon>
        <taxon>Syntrophorhabdus</taxon>
    </lineage>
</organism>
<evidence type="ECO:0000256" key="7">
    <source>
        <dbReference type="ARBA" id="ARBA00023136"/>
    </source>
</evidence>
<feature type="transmembrane region" description="Helical" evidence="8">
    <location>
        <begin position="219"/>
        <end position="240"/>
    </location>
</feature>
<keyword evidence="6 8" id="KW-1133">Transmembrane helix</keyword>
<evidence type="ECO:0000256" key="2">
    <source>
        <dbReference type="ARBA" id="ARBA00022475"/>
    </source>
</evidence>
<feature type="transmembrane region" description="Helical" evidence="8">
    <location>
        <begin position="298"/>
        <end position="314"/>
    </location>
</feature>
<dbReference type="GO" id="GO:0005886">
    <property type="term" value="C:plasma membrane"/>
    <property type="evidence" value="ECO:0007669"/>
    <property type="project" value="UniProtKB-SubCell"/>
</dbReference>
<reference evidence="10" key="2">
    <citation type="submission" date="2020-01" db="EMBL/GenBank/DDBJ databases">
        <authorList>
            <person name="Campanaro S."/>
        </authorList>
    </citation>
    <scope>NUCLEOTIDE SEQUENCE</scope>
    <source>
        <strain evidence="10">AS06rmzACSIP_7</strain>
    </source>
</reference>
<evidence type="ECO:0000259" key="9">
    <source>
        <dbReference type="Pfam" id="PF13231"/>
    </source>
</evidence>
<sequence length="539" mass="61404">MRKYERCGSLSTTDRFSGPVSHPMKIAIIFATALVLFVHNLGGISLWDPDEPRQAIMAKEMMDRNDYIHVYLNGKPYLEKPPFYPWMIVIASKIKGGLDEFSARIPAALSATGLMVVTYSLGRALINTQMGFLSAMILATNYQFLSNSRESVMDMTFAFFIGLTVFLNYLALTREKPWQFGLSFLPSALAILTKGPAGLVIPAGTMLIYLIVEKKLKRFILPLIAGCILSGAVAAIWFILAGDAYWKEFILRQNITRYTNAFDHAESYLYYFHKIFFNFLPWSILLPFSMYHAIRKKIWLPLIWFGFTFLFFELSTSKRAIYLLSLYPAGALLIGEYIKENWSSLLEKRSTNLLLRFFAFLLMVLPVASPVAATYLSGPVLDGLKQHSASLHLYLALFVLTGAALLLTMIKKIPAWSLWILISYLVFVGYFHNNFYMPLMDQALKSPRLITDKATAISKDTSVYAYGFNSPGLIYYMGRPVTIFSDIGEIKDVKGDILILVEDRPAERIKEELDSFFVPINKTRYEKEFYTFYARRDGQ</sequence>
<dbReference type="InterPro" id="IPR050297">
    <property type="entry name" value="LipidA_mod_glycosyltrf_83"/>
</dbReference>
<feature type="domain" description="Glycosyltransferase RgtA/B/C/D-like" evidence="9">
    <location>
        <begin position="80"/>
        <end position="230"/>
    </location>
</feature>
<proteinExistence type="predicted"/>
<keyword evidence="5 8" id="KW-0812">Transmembrane</keyword>
<evidence type="ECO:0000313" key="10">
    <source>
        <dbReference type="EMBL" id="NLW34624.1"/>
    </source>
</evidence>
<evidence type="ECO:0000256" key="8">
    <source>
        <dbReference type="SAM" id="Phobius"/>
    </source>
</evidence>
<feature type="transmembrane region" description="Helical" evidence="8">
    <location>
        <begin position="415"/>
        <end position="432"/>
    </location>
</feature>
<feature type="transmembrane region" description="Helical" evidence="8">
    <location>
        <begin position="268"/>
        <end position="286"/>
    </location>
</feature>
<reference evidence="10" key="1">
    <citation type="journal article" date="2020" name="Biotechnol. Biofuels">
        <title>New insights from the biogas microbiome by comprehensive genome-resolved metagenomics of nearly 1600 species originating from multiple anaerobic digesters.</title>
        <authorList>
            <person name="Campanaro S."/>
            <person name="Treu L."/>
            <person name="Rodriguez-R L.M."/>
            <person name="Kovalovszki A."/>
            <person name="Ziels R.M."/>
            <person name="Maus I."/>
            <person name="Zhu X."/>
            <person name="Kougias P.G."/>
            <person name="Basile A."/>
            <person name="Luo G."/>
            <person name="Schluter A."/>
            <person name="Konstantinidis K.T."/>
            <person name="Angelidaki I."/>
        </authorList>
    </citation>
    <scope>NUCLEOTIDE SEQUENCE</scope>
    <source>
        <strain evidence="10">AS06rmzACSIP_7</strain>
    </source>
</reference>
<feature type="transmembrane region" description="Helical" evidence="8">
    <location>
        <begin position="358"/>
        <end position="377"/>
    </location>
</feature>
<comment type="caution">
    <text evidence="10">The sequence shown here is derived from an EMBL/GenBank/DDBJ whole genome shotgun (WGS) entry which is preliminary data.</text>
</comment>
<dbReference type="GO" id="GO:0016763">
    <property type="term" value="F:pentosyltransferase activity"/>
    <property type="evidence" value="ECO:0007669"/>
    <property type="project" value="TreeGrafter"/>
</dbReference>
<dbReference type="PANTHER" id="PTHR33908">
    <property type="entry name" value="MANNOSYLTRANSFERASE YKCB-RELATED"/>
    <property type="match status" value="1"/>
</dbReference>
<comment type="subcellular location">
    <subcellularLocation>
        <location evidence="1">Cell membrane</location>
        <topology evidence="1">Multi-pass membrane protein</topology>
    </subcellularLocation>
</comment>
<evidence type="ECO:0000256" key="5">
    <source>
        <dbReference type="ARBA" id="ARBA00022692"/>
    </source>
</evidence>
<keyword evidence="4" id="KW-0808">Transferase</keyword>
<accession>A0A971S0I1</accession>
<evidence type="ECO:0000313" key="11">
    <source>
        <dbReference type="Proteomes" id="UP000777265"/>
    </source>
</evidence>
<gene>
    <name evidence="10" type="ORF">GXY80_03955</name>
</gene>
<dbReference type="GO" id="GO:0009103">
    <property type="term" value="P:lipopolysaccharide biosynthetic process"/>
    <property type="evidence" value="ECO:0007669"/>
    <property type="project" value="UniProtKB-ARBA"/>
</dbReference>
<dbReference type="AlphaFoldDB" id="A0A971S0I1"/>
<feature type="transmembrane region" description="Helical" evidence="8">
    <location>
        <begin position="389"/>
        <end position="408"/>
    </location>
</feature>
<feature type="transmembrane region" description="Helical" evidence="8">
    <location>
        <begin position="26"/>
        <end position="47"/>
    </location>
</feature>